<dbReference type="EMBL" id="JABSOD010000007">
    <property type="protein sequence ID" value="NRQ42628.1"/>
    <property type="molecule type" value="Genomic_DNA"/>
</dbReference>
<keyword evidence="1" id="KW-0812">Transmembrane</keyword>
<proteinExistence type="predicted"/>
<evidence type="ECO:0000313" key="2">
    <source>
        <dbReference type="EMBL" id="NRQ42628.1"/>
    </source>
</evidence>
<evidence type="ECO:0000313" key="3">
    <source>
        <dbReference type="Proteomes" id="UP000523161"/>
    </source>
</evidence>
<comment type="caution">
    <text evidence="2">The sequence shown here is derived from an EMBL/GenBank/DDBJ whole genome shotgun (WGS) entry which is preliminary data.</text>
</comment>
<dbReference type="Pfam" id="PF11399">
    <property type="entry name" value="DUF3192"/>
    <property type="match status" value="1"/>
</dbReference>
<dbReference type="InterPro" id="IPR021534">
    <property type="entry name" value="DUF3192"/>
</dbReference>
<dbReference type="AlphaFoldDB" id="A0A7Y5EKZ7"/>
<sequence>MQPLSRTEAPHLMPSIRSRKLTFFLSGLGIYLLLTLAVLFWYQDDVEQMSWVDREVFNHKIISSYSTTANIQQDDVLQRLGSPDITSALQQNNTVYQLLYYRTHRSVADGITTADECTALLFKNRRLIALGEPAVTQYQVIAAKNAG</sequence>
<protein>
    <submittedName>
        <fullName evidence="2">DUF3192 domain-containing protein</fullName>
    </submittedName>
</protein>
<reference evidence="2 3" key="1">
    <citation type="submission" date="2020-06" db="EMBL/GenBank/DDBJ databases">
        <title>Rheinheimera sp. nov., a marine bacterium isolated from coastal.</title>
        <authorList>
            <person name="Yu Q."/>
            <person name="Qi Y."/>
            <person name="Pu J."/>
        </authorList>
    </citation>
    <scope>NUCLEOTIDE SEQUENCE [LARGE SCALE GENOMIC DNA]</scope>
    <source>
        <strain evidence="2 3">YQF-2</strain>
    </source>
</reference>
<dbReference type="Proteomes" id="UP000523161">
    <property type="component" value="Unassembled WGS sequence"/>
</dbReference>
<organism evidence="2 3">
    <name type="scientific">Rheinheimera lutimaris</name>
    <dbReference type="NCBI Taxonomy" id="2740584"/>
    <lineage>
        <taxon>Bacteria</taxon>
        <taxon>Pseudomonadati</taxon>
        <taxon>Pseudomonadota</taxon>
        <taxon>Gammaproteobacteria</taxon>
        <taxon>Chromatiales</taxon>
        <taxon>Chromatiaceae</taxon>
        <taxon>Rheinheimera</taxon>
    </lineage>
</organism>
<feature type="transmembrane region" description="Helical" evidence="1">
    <location>
        <begin position="21"/>
        <end position="42"/>
    </location>
</feature>
<gene>
    <name evidence="2" type="ORF">HRH59_08615</name>
</gene>
<name>A0A7Y5EKZ7_9GAMM</name>
<accession>A0A7Y5EKZ7</accession>
<keyword evidence="1" id="KW-0472">Membrane</keyword>
<keyword evidence="1" id="KW-1133">Transmembrane helix</keyword>
<keyword evidence="3" id="KW-1185">Reference proteome</keyword>
<evidence type="ECO:0000256" key="1">
    <source>
        <dbReference type="SAM" id="Phobius"/>
    </source>
</evidence>